<feature type="region of interest" description="Disordered" evidence="17">
    <location>
        <begin position="380"/>
        <end position="527"/>
    </location>
</feature>
<evidence type="ECO:0000313" key="20">
    <source>
        <dbReference type="EMBL" id="OJT07786.1"/>
    </source>
</evidence>
<dbReference type="CDD" id="cd01647">
    <property type="entry name" value="RT_LTR"/>
    <property type="match status" value="1"/>
</dbReference>
<feature type="compositionally biased region" description="Basic and acidic residues" evidence="17">
    <location>
        <begin position="1172"/>
        <end position="1183"/>
    </location>
</feature>
<dbReference type="Pfam" id="PF17921">
    <property type="entry name" value="Integrase_H2C2"/>
    <property type="match status" value="1"/>
</dbReference>
<feature type="compositionally biased region" description="Polar residues" evidence="17">
    <location>
        <begin position="128"/>
        <end position="138"/>
    </location>
</feature>
<protein>
    <recommendedName>
        <fullName evidence="1">RNA-directed DNA polymerase</fullName>
        <ecNumber evidence="1">2.7.7.49</ecNumber>
    </recommendedName>
</protein>
<dbReference type="OMA" id="PERWHTI"/>
<dbReference type="PROSITE" id="PS50878">
    <property type="entry name" value="RT_POL"/>
    <property type="match status" value="1"/>
</dbReference>
<dbReference type="OrthoDB" id="2753334at2759"/>
<dbReference type="EMBL" id="MNAD01001121">
    <property type="protein sequence ID" value="OJT07786.1"/>
    <property type="molecule type" value="Genomic_DNA"/>
</dbReference>
<dbReference type="InterPro" id="IPR041588">
    <property type="entry name" value="Integrase_H2C2"/>
</dbReference>
<feature type="compositionally biased region" description="Basic and acidic residues" evidence="17">
    <location>
        <begin position="491"/>
        <end position="502"/>
    </location>
</feature>
<dbReference type="InterPro" id="IPR000477">
    <property type="entry name" value="RT_dom"/>
</dbReference>
<proteinExistence type="predicted"/>
<dbReference type="Pfam" id="PF24626">
    <property type="entry name" value="SH3_Tf2-1"/>
    <property type="match status" value="1"/>
</dbReference>
<evidence type="ECO:0000259" key="19">
    <source>
        <dbReference type="PROSITE" id="PS50994"/>
    </source>
</evidence>
<evidence type="ECO:0000256" key="16">
    <source>
        <dbReference type="ARBA" id="ARBA00023172"/>
    </source>
</evidence>
<keyword evidence="16" id="KW-0233">DNA recombination</keyword>
<dbReference type="Gene3D" id="4.10.60.10">
    <property type="entry name" value="Zinc finger, CCHC-type"/>
    <property type="match status" value="1"/>
</dbReference>
<feature type="region of interest" description="Disordered" evidence="17">
    <location>
        <begin position="1246"/>
        <end position="1293"/>
    </location>
</feature>
<evidence type="ECO:0000256" key="12">
    <source>
        <dbReference type="ARBA" id="ARBA00022908"/>
    </source>
</evidence>
<dbReference type="STRING" id="154538.A0A1M2VJP2"/>
<dbReference type="Proteomes" id="UP000184267">
    <property type="component" value="Unassembled WGS sequence"/>
</dbReference>
<dbReference type="InterPro" id="IPR041373">
    <property type="entry name" value="RT_RNaseH"/>
</dbReference>
<keyword evidence="3" id="KW-0808">Transferase</keyword>
<keyword evidence="5" id="KW-0540">Nuclease</keyword>
<keyword evidence="9" id="KW-0378">Hydrolase</keyword>
<dbReference type="Gene3D" id="3.10.10.10">
    <property type="entry name" value="HIV Type 1 Reverse Transcriptase, subunit A, domain 1"/>
    <property type="match status" value="1"/>
</dbReference>
<feature type="domain" description="Integrase catalytic" evidence="19">
    <location>
        <begin position="2009"/>
        <end position="2168"/>
    </location>
</feature>
<feature type="compositionally biased region" description="Basic and acidic residues" evidence="17">
    <location>
        <begin position="813"/>
        <end position="830"/>
    </location>
</feature>
<keyword evidence="14" id="KW-0239">DNA-directed DNA polymerase</keyword>
<evidence type="ECO:0000256" key="14">
    <source>
        <dbReference type="ARBA" id="ARBA00022932"/>
    </source>
</evidence>
<dbReference type="SUPFAM" id="SSF56672">
    <property type="entry name" value="DNA/RNA polymerases"/>
    <property type="match status" value="1"/>
</dbReference>
<evidence type="ECO:0000256" key="13">
    <source>
        <dbReference type="ARBA" id="ARBA00022918"/>
    </source>
</evidence>
<feature type="compositionally biased region" description="Low complexity" evidence="17">
    <location>
        <begin position="803"/>
        <end position="812"/>
    </location>
</feature>
<feature type="region of interest" description="Disordered" evidence="17">
    <location>
        <begin position="114"/>
        <end position="221"/>
    </location>
</feature>
<evidence type="ECO:0000256" key="6">
    <source>
        <dbReference type="ARBA" id="ARBA00022723"/>
    </source>
</evidence>
<feature type="region of interest" description="Disordered" evidence="17">
    <location>
        <begin position="985"/>
        <end position="1011"/>
    </location>
</feature>
<feature type="compositionally biased region" description="Polar residues" evidence="17">
    <location>
        <begin position="27"/>
        <end position="36"/>
    </location>
</feature>
<dbReference type="PANTHER" id="PTHR37984:SF5">
    <property type="entry name" value="PROTEIN NYNRIN-LIKE"/>
    <property type="match status" value="1"/>
</dbReference>
<evidence type="ECO:0000256" key="11">
    <source>
        <dbReference type="ARBA" id="ARBA00022884"/>
    </source>
</evidence>
<keyword evidence="4" id="KW-0548">Nucleotidyltransferase</keyword>
<dbReference type="GO" id="GO:0003964">
    <property type="term" value="F:RNA-directed DNA polymerase activity"/>
    <property type="evidence" value="ECO:0007669"/>
    <property type="project" value="UniProtKB-KW"/>
</dbReference>
<dbReference type="InterPro" id="IPR056924">
    <property type="entry name" value="SH3_Tf2-1"/>
</dbReference>
<dbReference type="GO" id="GO:0006508">
    <property type="term" value="P:proteolysis"/>
    <property type="evidence" value="ECO:0007669"/>
    <property type="project" value="UniProtKB-KW"/>
</dbReference>
<keyword evidence="8" id="KW-0255">Endonuclease</keyword>
<dbReference type="CDD" id="cd00024">
    <property type="entry name" value="CD_CSD"/>
    <property type="match status" value="1"/>
</dbReference>
<dbReference type="GO" id="GO:0003677">
    <property type="term" value="F:DNA binding"/>
    <property type="evidence" value="ECO:0007669"/>
    <property type="project" value="UniProtKB-KW"/>
</dbReference>
<feature type="compositionally biased region" description="Basic and acidic residues" evidence="17">
    <location>
        <begin position="1259"/>
        <end position="1278"/>
    </location>
</feature>
<evidence type="ECO:0000313" key="21">
    <source>
        <dbReference type="Proteomes" id="UP000184267"/>
    </source>
</evidence>
<reference evidence="20 21" key="1">
    <citation type="submission" date="2016-10" db="EMBL/GenBank/DDBJ databases">
        <title>Genome sequence of the basidiomycete white-rot fungus Trametes pubescens.</title>
        <authorList>
            <person name="Makela M.R."/>
            <person name="Granchi Z."/>
            <person name="Peng M."/>
            <person name="De Vries R.P."/>
            <person name="Grigoriev I."/>
            <person name="Riley R."/>
            <person name="Hilden K."/>
        </authorList>
    </citation>
    <scope>NUCLEOTIDE SEQUENCE [LARGE SCALE GENOMIC DNA]</scope>
    <source>
        <strain evidence="20 21">FBCC735</strain>
    </source>
</reference>
<evidence type="ECO:0000256" key="2">
    <source>
        <dbReference type="ARBA" id="ARBA00022670"/>
    </source>
</evidence>
<keyword evidence="6" id="KW-0479">Metal-binding</keyword>
<dbReference type="GO" id="GO:0003723">
    <property type="term" value="F:RNA binding"/>
    <property type="evidence" value="ECO:0007669"/>
    <property type="project" value="UniProtKB-KW"/>
</dbReference>
<gene>
    <name evidence="20" type="ORF">TRAPUB_1318</name>
</gene>
<dbReference type="GO" id="GO:0046872">
    <property type="term" value="F:metal ion binding"/>
    <property type="evidence" value="ECO:0007669"/>
    <property type="project" value="UniProtKB-KW"/>
</dbReference>
<evidence type="ECO:0000256" key="1">
    <source>
        <dbReference type="ARBA" id="ARBA00012493"/>
    </source>
</evidence>
<feature type="region of interest" description="Disordered" evidence="17">
    <location>
        <begin position="1172"/>
        <end position="1210"/>
    </location>
</feature>
<dbReference type="GO" id="GO:0006310">
    <property type="term" value="P:DNA recombination"/>
    <property type="evidence" value="ECO:0007669"/>
    <property type="project" value="UniProtKB-KW"/>
</dbReference>
<evidence type="ECO:0000256" key="7">
    <source>
        <dbReference type="ARBA" id="ARBA00022750"/>
    </source>
</evidence>
<dbReference type="InterPro" id="IPR012337">
    <property type="entry name" value="RNaseH-like_sf"/>
</dbReference>
<dbReference type="SUPFAM" id="SSF53098">
    <property type="entry name" value="Ribonuclease H-like"/>
    <property type="match status" value="1"/>
</dbReference>
<evidence type="ECO:0000256" key="4">
    <source>
        <dbReference type="ARBA" id="ARBA00022695"/>
    </source>
</evidence>
<evidence type="ECO:0000256" key="15">
    <source>
        <dbReference type="ARBA" id="ARBA00023125"/>
    </source>
</evidence>
<keyword evidence="10" id="KW-0460">Magnesium</keyword>
<feature type="compositionally biased region" description="Low complexity" evidence="17">
    <location>
        <begin position="846"/>
        <end position="863"/>
    </location>
</feature>
<keyword evidence="11" id="KW-0694">RNA-binding</keyword>
<feature type="compositionally biased region" description="Polar residues" evidence="17">
    <location>
        <begin position="212"/>
        <end position="221"/>
    </location>
</feature>
<keyword evidence="13" id="KW-0695">RNA-directed DNA polymerase</keyword>
<dbReference type="InterPro" id="IPR016197">
    <property type="entry name" value="Chromo-like_dom_sf"/>
</dbReference>
<feature type="compositionally biased region" description="Basic and acidic residues" evidence="17">
    <location>
        <begin position="11"/>
        <end position="24"/>
    </location>
</feature>
<dbReference type="InterPro" id="IPR021109">
    <property type="entry name" value="Peptidase_aspartic_dom_sf"/>
</dbReference>
<keyword evidence="15" id="KW-0238">DNA-binding</keyword>
<evidence type="ECO:0000256" key="10">
    <source>
        <dbReference type="ARBA" id="ARBA00022842"/>
    </source>
</evidence>
<dbReference type="InterPro" id="IPR043502">
    <property type="entry name" value="DNA/RNA_pol_sf"/>
</dbReference>
<comment type="caution">
    <text evidence="20">The sequence shown here is derived from an EMBL/GenBank/DDBJ whole genome shotgun (WGS) entry which is preliminary data.</text>
</comment>
<dbReference type="CDD" id="cd00303">
    <property type="entry name" value="retropepsin_like"/>
    <property type="match status" value="1"/>
</dbReference>
<dbReference type="SUPFAM" id="SSF50630">
    <property type="entry name" value="Acid proteases"/>
    <property type="match status" value="1"/>
</dbReference>
<dbReference type="GO" id="GO:0015074">
    <property type="term" value="P:DNA integration"/>
    <property type="evidence" value="ECO:0007669"/>
    <property type="project" value="UniProtKB-KW"/>
</dbReference>
<evidence type="ECO:0000259" key="18">
    <source>
        <dbReference type="PROSITE" id="PS50878"/>
    </source>
</evidence>
<dbReference type="Pfam" id="PF17917">
    <property type="entry name" value="RT_RNaseH"/>
    <property type="match status" value="1"/>
</dbReference>
<keyword evidence="21" id="KW-1185">Reference proteome</keyword>
<dbReference type="PANTHER" id="PTHR37984">
    <property type="entry name" value="PROTEIN CBG26694"/>
    <property type="match status" value="1"/>
</dbReference>
<dbReference type="EC" id="2.7.7.49" evidence="1"/>
<evidence type="ECO:0000256" key="5">
    <source>
        <dbReference type="ARBA" id="ARBA00022722"/>
    </source>
</evidence>
<dbReference type="Gene3D" id="2.40.70.10">
    <property type="entry name" value="Acid Proteases"/>
    <property type="match status" value="1"/>
</dbReference>
<dbReference type="GO" id="GO:0004190">
    <property type="term" value="F:aspartic-type endopeptidase activity"/>
    <property type="evidence" value="ECO:0007669"/>
    <property type="project" value="UniProtKB-KW"/>
</dbReference>
<feature type="region of interest" description="Disordered" evidence="17">
    <location>
        <begin position="1"/>
        <end position="95"/>
    </location>
</feature>
<evidence type="ECO:0000256" key="9">
    <source>
        <dbReference type="ARBA" id="ARBA00022801"/>
    </source>
</evidence>
<evidence type="ECO:0000256" key="8">
    <source>
        <dbReference type="ARBA" id="ARBA00022759"/>
    </source>
</evidence>
<dbReference type="GO" id="GO:0003887">
    <property type="term" value="F:DNA-directed DNA polymerase activity"/>
    <property type="evidence" value="ECO:0007669"/>
    <property type="project" value="UniProtKB-KW"/>
</dbReference>
<name>A0A1M2VJP2_TRAPU</name>
<feature type="compositionally biased region" description="Pro residues" evidence="17">
    <location>
        <begin position="412"/>
        <end position="421"/>
    </location>
</feature>
<dbReference type="Gene3D" id="2.40.50.40">
    <property type="match status" value="1"/>
</dbReference>
<dbReference type="InterPro" id="IPR001584">
    <property type="entry name" value="Integrase_cat-core"/>
</dbReference>
<feature type="compositionally biased region" description="Basic and acidic residues" evidence="17">
    <location>
        <begin position="451"/>
        <end position="475"/>
    </location>
</feature>
<sequence length="2390" mass="268368">MEMVPTLPEHPVQHMDVIRAEQRVPDPNSQSFTTAYSDGEDTVRGSRTTSRGGPMPPQEDVNPGAGPRRPASNVSGTGAQTSPPSPTPMGGVHWDNMVFASSSEGRARLGRYDTAEDITPPGPDPLNIRSSSDGQGSQVPRAPQPGAPLRSTARPIQETARETAPRTSSSGRYPRAPRQGAVPRVTAGVQHPRPMAPSSGLPQWDAPGMPPSISSDPSRGQTLDYEQYPADAVSQDPTTGYAESLYGPAVHHGDDQTFPPEHSPGPVEFQDATLEQSLRLLRQQENLRQRLRNGTQLMELQAKDVDVMAGRGQSVIQEFAAEVNAMRSRVNRIVGDNNKLLKEVERGFDVTKSLVEASVPFSSSTPRIAQRAGLFIESAPLATGSSGRPGPEMAPDYTQSPPTRHAGAVMVSPPPGAPPPEESWEDHRDTPPHMHRSVPRSAPPRTGPTTDDSRASRPDAARHESPPVTSREDYSQSRFTRNTGTMGGTSEHVRFTKGDRGGSHRYPTVTSDHSEPAPVAPVSSKPKAFRLPHGAPISRAFSSYPPVTHNYTDRDPIVPLSVVGRPNPGTVEVVGHSVDTDGHREVMLIQLCDNIRFKTGYMSPPLPPGVKYPKIDPPEKYDGSDDHNVFYNWLDGFLTWLRSYNVCGPETDRNRVHYLRTYLTGKAVDWFTVCIDNPSLGYLPTFEETICAMHRQFVHSNSAAKATLEFEKCRYRTQDGIESFYAELMLQASRMVEPPDNYTIRRRLIDGLPVEMFRILTLDRNISAEEATVEEILTSVRQVEQGLTRLRHREYRDRDRRALATPATPAARPDTRNRDRSRSRERDRSSTPKPAAPAGVSAEYKPVAARVPTPAPSRPASSANTCYGCGQIGHYANDPSCPQYGRNRSAGQSKPGQRTRFHAQRVDMDAESAEPLAHGESPYGMDVWGGSQYDSEEERAVTSLPPSEGEGSEVLRAQTMAMRVTDSWSDEEDEIVLHMRAGRVTPTPKPIAHSTSVRRRESTPDTVQPKRERHLQASLCALVNVNGIMAYTLFDSGSTTDSVSPEFAHISRAKPVKLTEQVVLQLGCSGSRSKISYGTWVPIQLGPVAENMYFDIVNLDRYDCVIGTPFMNTHGIKLDFEQRAIVVKGHACPAFTNTEDSAYRDAPDDHEISTDPDLVLDGHLPYVVEEIRKHKSNRDDDGRGPGNTVPRTEPIATEVPDSTRTEPPSVDYRAHHTVPLGKDDSPPALPLEEVVLPPHQAVFHYPEDSERPKKHSVPWKRDPRIPKDMPEITDRDPISLHSSSGVKRDKYGNEDKYGMNEALYEEVVNYLREMPERSYLKPPEVIPFLREQWFRQVEDLVGPIPLELPPMREINHRIPLIDEQHRYNYHHPRCPDAVRGELKAKMDRYLEAGWWEMKPANQAAPLLCVLKKNGKLRTVIDARQRNDNTFKDVTPFPDQDNIRQDVARAKYRSKIDMSDAYEQIRIDVEDVWKTAFSTIFGTAISHVMQQGDCNAPGTFQRLMTWIFREYLGVFVHVYLDDIFVFSRTIGDHEEHLRLVFARLREQRLYLSRAKLDLYSARMDCLGHLIDDRGLHADSDKMTKIRDWPPMQSKDEVLRFLGLVQYLAHFMPDLSAFTSPLEAIGKNGQPFYWRPLHQTCLDRIKDMACKAPILKPIDPDLDEPIWVVTDASVCGIGAVYGQGPDWRTCRPAGFMSKKFTSAQRSYPTYEQEALAMIEALLKWEDRLIGRKFRIATDHEALLAMGQVKRDTRSGRLIRWDEFLSRYDYEIEHVPGRENKVADCLSRYFENDPPDILRPVQDYVNADVRLDPGLEDITDVRKEEIEMTVRDVALRALREVVEDREQEAAALTPSVPSPMTTAEAAVTVHDALQSGPPLHRILDGEEGFLAAVRASYAADTTFSKVMAKPSAYPSFEEQDGLLYVTTRFAQKVLCVPAGRLGKRSLQELVIDHAHNTIGHLGAQKTAEYTRRWYWWPRMTRDIERFCTTCGACQMSKTSNAMPPGLLHSMPIPLYPWQSVGMDFVGPFPDAGGYNYMLVVICRLTSMVHLIPCRVTDSAAVVADYYINEVVRLHGLPESIVSDRDSKFTSVFWKEVHRLLGTKLLMSTSFHPQTDGTSERAIRNVAQILRTLVSPDQSDWVDKVAMVEFAINSSVSSSTGFAPFELNYGYMPRMAAWDQGRSKFPGVQAFADRARMNLAKAHDAILQSRVGMAHHANRRRTEESEPYAVGDKVYLSTKNLALPKNRARKLAPKFIGPYKVVRAHPEVSSYTLELPDELAKRRVHPTFHAALLRPHYESDDAIFPGREAQKFYDFGVPDEQEWLVDEITGHRWTAKSIEFLVHWSAGEHTWEPLSHCDELRALDEYLALMGVEDWRDLPRLDRGRPPPPRRSPR</sequence>
<dbReference type="Gene3D" id="1.10.340.70">
    <property type="match status" value="1"/>
</dbReference>
<keyword evidence="2" id="KW-0645">Protease</keyword>
<dbReference type="InterPro" id="IPR050951">
    <property type="entry name" value="Retrovirus_Pol_polyprotein"/>
</dbReference>
<dbReference type="InterPro" id="IPR036397">
    <property type="entry name" value="RNaseH_sf"/>
</dbReference>
<dbReference type="Gene3D" id="3.30.70.270">
    <property type="match status" value="2"/>
</dbReference>
<evidence type="ECO:0000256" key="3">
    <source>
        <dbReference type="ARBA" id="ARBA00022679"/>
    </source>
</evidence>
<dbReference type="CDD" id="cd09274">
    <property type="entry name" value="RNase_HI_RT_Ty3"/>
    <property type="match status" value="1"/>
</dbReference>
<dbReference type="GO" id="GO:0004519">
    <property type="term" value="F:endonuclease activity"/>
    <property type="evidence" value="ECO:0007669"/>
    <property type="project" value="UniProtKB-KW"/>
</dbReference>
<dbReference type="InterPro" id="IPR043128">
    <property type="entry name" value="Rev_trsase/Diguanyl_cyclase"/>
</dbReference>
<keyword evidence="7" id="KW-0064">Aspartyl protease</keyword>
<organism evidence="20 21">
    <name type="scientific">Trametes pubescens</name>
    <name type="common">White-rot fungus</name>
    <dbReference type="NCBI Taxonomy" id="154538"/>
    <lineage>
        <taxon>Eukaryota</taxon>
        <taxon>Fungi</taxon>
        <taxon>Dikarya</taxon>
        <taxon>Basidiomycota</taxon>
        <taxon>Agaricomycotina</taxon>
        <taxon>Agaricomycetes</taxon>
        <taxon>Polyporales</taxon>
        <taxon>Polyporaceae</taxon>
        <taxon>Trametes</taxon>
    </lineage>
</organism>
<dbReference type="SUPFAM" id="SSF54160">
    <property type="entry name" value="Chromo domain-like"/>
    <property type="match status" value="1"/>
</dbReference>
<feature type="domain" description="Reverse transcriptase" evidence="18">
    <location>
        <begin position="1390"/>
        <end position="1569"/>
    </location>
</feature>
<keyword evidence="12" id="KW-0229">DNA integration</keyword>
<accession>A0A1M2VJP2</accession>
<dbReference type="GO" id="GO:0005634">
    <property type="term" value="C:nucleus"/>
    <property type="evidence" value="ECO:0007669"/>
    <property type="project" value="UniProtKB-ARBA"/>
</dbReference>
<dbReference type="Gene3D" id="3.30.420.10">
    <property type="entry name" value="Ribonuclease H-like superfamily/Ribonuclease H"/>
    <property type="match status" value="1"/>
</dbReference>
<dbReference type="Pfam" id="PF00078">
    <property type="entry name" value="RVT_1"/>
    <property type="match status" value="1"/>
</dbReference>
<feature type="region of interest" description="Disordered" evidence="17">
    <location>
        <begin position="792"/>
        <end position="863"/>
    </location>
</feature>
<dbReference type="PROSITE" id="PS50994">
    <property type="entry name" value="INTEGRASE"/>
    <property type="match status" value="1"/>
</dbReference>
<feature type="compositionally biased region" description="Polar residues" evidence="17">
    <location>
        <begin position="72"/>
        <end position="82"/>
    </location>
</feature>
<evidence type="ECO:0000256" key="17">
    <source>
        <dbReference type="SAM" id="MobiDB-lite"/>
    </source>
</evidence>